<proteinExistence type="inferred from homology"/>
<dbReference type="EMBL" id="JBHTRV010000002">
    <property type="protein sequence ID" value="MFE5978566.1"/>
    <property type="molecule type" value="Genomic_DNA"/>
</dbReference>
<evidence type="ECO:0000256" key="2">
    <source>
        <dbReference type="RuleBase" id="RU000461"/>
    </source>
</evidence>
<comment type="similarity">
    <text evidence="1 2">Belongs to the cytochrome P450 family.</text>
</comment>
<organism evidence="3 4">
    <name type="scientific">Streptomyces wedmorensis</name>
    <dbReference type="NCBI Taxonomy" id="43759"/>
    <lineage>
        <taxon>Bacteria</taxon>
        <taxon>Bacillati</taxon>
        <taxon>Actinomycetota</taxon>
        <taxon>Actinomycetes</taxon>
        <taxon>Kitasatosporales</taxon>
        <taxon>Streptomycetaceae</taxon>
        <taxon>Streptomyces</taxon>
    </lineage>
</organism>
<protein>
    <submittedName>
        <fullName evidence="3">Cytochrome P450</fullName>
    </submittedName>
</protein>
<dbReference type="Pfam" id="PF00067">
    <property type="entry name" value="p450"/>
    <property type="match status" value="1"/>
</dbReference>
<dbReference type="PANTHER" id="PTHR46696:SF4">
    <property type="entry name" value="BIOTIN BIOSYNTHESIS CYTOCHROME P450"/>
    <property type="match status" value="1"/>
</dbReference>
<evidence type="ECO:0000256" key="1">
    <source>
        <dbReference type="ARBA" id="ARBA00010617"/>
    </source>
</evidence>
<dbReference type="PROSITE" id="PS00086">
    <property type="entry name" value="CYTOCHROME_P450"/>
    <property type="match status" value="1"/>
</dbReference>
<dbReference type="Gene3D" id="1.10.630.10">
    <property type="entry name" value="Cytochrome P450"/>
    <property type="match status" value="1"/>
</dbReference>
<dbReference type="RefSeq" id="WP_386251217.1">
    <property type="nucleotide sequence ID" value="NZ_JBHTRV010000002.1"/>
</dbReference>
<keyword evidence="2" id="KW-0349">Heme</keyword>
<dbReference type="InterPro" id="IPR002397">
    <property type="entry name" value="Cyt_P450_B"/>
</dbReference>
<accession>A0ABW6ILV2</accession>
<evidence type="ECO:0000313" key="3">
    <source>
        <dbReference type="EMBL" id="MFE5978566.1"/>
    </source>
</evidence>
<dbReference type="InterPro" id="IPR001128">
    <property type="entry name" value="Cyt_P450"/>
</dbReference>
<dbReference type="PRINTS" id="PR00359">
    <property type="entry name" value="BP450"/>
</dbReference>
<dbReference type="InterPro" id="IPR017972">
    <property type="entry name" value="Cyt_P450_CS"/>
</dbReference>
<evidence type="ECO:0000313" key="4">
    <source>
        <dbReference type="Proteomes" id="UP001600424"/>
    </source>
</evidence>
<keyword evidence="2" id="KW-0503">Monooxygenase</keyword>
<keyword evidence="2" id="KW-0560">Oxidoreductase</keyword>
<name>A0ABW6ILV2_STRWE</name>
<reference evidence="3 4" key="1">
    <citation type="submission" date="2024-09" db="EMBL/GenBank/DDBJ databases">
        <title>The Natural Products Discovery Center: Release of the First 8490 Sequenced Strains for Exploring Actinobacteria Biosynthetic Diversity.</title>
        <authorList>
            <person name="Kalkreuter E."/>
            <person name="Kautsar S.A."/>
            <person name="Yang D."/>
            <person name="Bader C.D."/>
            <person name="Teijaro C.N."/>
            <person name="Fluegel L."/>
            <person name="Davis C.M."/>
            <person name="Simpson J.R."/>
            <person name="Lauterbach L."/>
            <person name="Steele A.D."/>
            <person name="Gui C."/>
            <person name="Meng S."/>
            <person name="Li G."/>
            <person name="Viehrig K."/>
            <person name="Ye F."/>
            <person name="Su P."/>
            <person name="Kiefer A.F."/>
            <person name="Nichols A."/>
            <person name="Cepeda A.J."/>
            <person name="Yan W."/>
            <person name="Fan B."/>
            <person name="Jiang Y."/>
            <person name="Adhikari A."/>
            <person name="Zheng C.-J."/>
            <person name="Schuster L."/>
            <person name="Cowan T.M."/>
            <person name="Smanski M.J."/>
            <person name="Chevrette M.G."/>
            <person name="De Carvalho L.P.S."/>
            <person name="Shen B."/>
        </authorList>
    </citation>
    <scope>NUCLEOTIDE SEQUENCE [LARGE SCALE GENOMIC DNA]</scope>
    <source>
        <strain evidence="3 4">NPDC056472</strain>
    </source>
</reference>
<dbReference type="SUPFAM" id="SSF48264">
    <property type="entry name" value="Cytochrome P450"/>
    <property type="match status" value="1"/>
</dbReference>
<dbReference type="Proteomes" id="UP001600424">
    <property type="component" value="Unassembled WGS sequence"/>
</dbReference>
<gene>
    <name evidence="3" type="ORF">ACFQ63_02525</name>
</gene>
<dbReference type="PANTHER" id="PTHR46696">
    <property type="entry name" value="P450, PUTATIVE (EUROFUNG)-RELATED"/>
    <property type="match status" value="1"/>
</dbReference>
<comment type="caution">
    <text evidence="3">The sequence shown here is derived from an EMBL/GenBank/DDBJ whole genome shotgun (WGS) entry which is preliminary data.</text>
</comment>
<keyword evidence="4" id="KW-1185">Reference proteome</keyword>
<keyword evidence="2" id="KW-0408">Iron</keyword>
<keyword evidence="2" id="KW-0479">Metal-binding</keyword>
<dbReference type="InterPro" id="IPR036396">
    <property type="entry name" value="Cyt_P450_sf"/>
</dbReference>
<sequence>MISPTADAREIVAVKPGQGPGAGPAAVDGADPLGLLDLFGAPFVRDPYPWLDRLREEAPVHHDPATGLWLVSRHEDISRVLLDTDVFLPDNAQNAVTPLPIAVMRILVRAGFTLPPALANNGSPSHAGLRRVVARFFDARRVAAATQVVERIADEVLDEMDGTALDEVVGTPLDTMVDEVVGEGLDEAGSSGARCDGRDLRDLFGSYAQVLPCRVLMELLGIRGVEPATLIKWSDASLELFWGRPSLDRQLELAELVAEFHQWLVATVGSGTAPADSFIGALAAHRLPDGTLLDVETAVAACFFVFIAGQSTTGQLIATVLRRALGEPGIWARAAEEEGTAEAWVEEVLRREPPVTTWRRVTARATRLGGVELPAGAQVLLMLMGSGSDPEVFPEPERMCPGRANVRRHLAFGAGRHLCPGASLARMEAAVALRAAARRLPGVRSAEGAAEPPMLGLLSFRAPLQVVVESVGDAGRCPETGR</sequence>